<evidence type="ECO:0000256" key="5">
    <source>
        <dbReference type="ARBA" id="ARBA00023136"/>
    </source>
</evidence>
<dbReference type="EMBL" id="MFGW01000089">
    <property type="protein sequence ID" value="OGF66539.1"/>
    <property type="molecule type" value="Genomic_DNA"/>
</dbReference>
<feature type="transmembrane region" description="Helical" evidence="7">
    <location>
        <begin position="375"/>
        <end position="398"/>
    </location>
</feature>
<dbReference type="InterPro" id="IPR025857">
    <property type="entry name" value="MacB_PCD"/>
</dbReference>
<dbReference type="STRING" id="1817863.A2Y62_08440"/>
<dbReference type="GO" id="GO:0022857">
    <property type="term" value="F:transmembrane transporter activity"/>
    <property type="evidence" value="ECO:0007669"/>
    <property type="project" value="TreeGrafter"/>
</dbReference>
<dbReference type="PANTHER" id="PTHR30572">
    <property type="entry name" value="MEMBRANE COMPONENT OF TRANSPORTER-RELATED"/>
    <property type="match status" value="1"/>
</dbReference>
<proteinExistence type="inferred from homology"/>
<dbReference type="AlphaFoldDB" id="A0A1F5VT33"/>
<evidence type="ECO:0008006" key="12">
    <source>
        <dbReference type="Google" id="ProtNLM"/>
    </source>
</evidence>
<comment type="subcellular location">
    <subcellularLocation>
        <location evidence="1">Cell membrane</location>
        <topology evidence="1">Multi-pass membrane protein</topology>
    </subcellularLocation>
</comment>
<organism evidence="10 11">
    <name type="scientific">Candidatus Fischerbacteria bacterium RBG_13_37_8</name>
    <dbReference type="NCBI Taxonomy" id="1817863"/>
    <lineage>
        <taxon>Bacteria</taxon>
        <taxon>Candidatus Fischeribacteriota</taxon>
    </lineage>
</organism>
<dbReference type="InterPro" id="IPR003838">
    <property type="entry name" value="ABC3_permease_C"/>
</dbReference>
<dbReference type="PANTHER" id="PTHR30572:SF4">
    <property type="entry name" value="ABC TRANSPORTER PERMEASE YTRF"/>
    <property type="match status" value="1"/>
</dbReference>
<dbReference type="Pfam" id="PF02687">
    <property type="entry name" value="FtsX"/>
    <property type="match status" value="1"/>
</dbReference>
<keyword evidence="2" id="KW-1003">Cell membrane</keyword>
<feature type="domain" description="ABC3 transporter permease C-terminal" evidence="8">
    <location>
        <begin position="286"/>
        <end position="407"/>
    </location>
</feature>
<feature type="transmembrane region" description="Helical" evidence="7">
    <location>
        <begin position="21"/>
        <end position="41"/>
    </location>
</feature>
<evidence type="ECO:0000259" key="9">
    <source>
        <dbReference type="Pfam" id="PF12704"/>
    </source>
</evidence>
<evidence type="ECO:0000256" key="3">
    <source>
        <dbReference type="ARBA" id="ARBA00022692"/>
    </source>
</evidence>
<comment type="caution">
    <text evidence="10">The sequence shown here is derived from an EMBL/GenBank/DDBJ whole genome shotgun (WGS) entry which is preliminary data.</text>
</comment>
<reference evidence="10 11" key="1">
    <citation type="journal article" date="2016" name="Nat. Commun.">
        <title>Thousands of microbial genomes shed light on interconnected biogeochemical processes in an aquifer system.</title>
        <authorList>
            <person name="Anantharaman K."/>
            <person name="Brown C.T."/>
            <person name="Hug L.A."/>
            <person name="Sharon I."/>
            <person name="Castelle C.J."/>
            <person name="Probst A.J."/>
            <person name="Thomas B.C."/>
            <person name="Singh A."/>
            <person name="Wilkins M.J."/>
            <person name="Karaoz U."/>
            <person name="Brodie E.L."/>
            <person name="Williams K.H."/>
            <person name="Hubbard S.S."/>
            <person name="Banfield J.F."/>
        </authorList>
    </citation>
    <scope>NUCLEOTIDE SEQUENCE [LARGE SCALE GENOMIC DNA]</scope>
</reference>
<keyword evidence="3 7" id="KW-0812">Transmembrane</keyword>
<evidence type="ECO:0000259" key="8">
    <source>
        <dbReference type="Pfam" id="PF02687"/>
    </source>
</evidence>
<evidence type="ECO:0000313" key="11">
    <source>
        <dbReference type="Proteomes" id="UP000178943"/>
    </source>
</evidence>
<sequence length="415" mass="46334">MRLINLINLFYKDLRRQRKRASLTVLSLAWGTLTIVMLLSFGEGINTQFSKGSRGLGEGIVILSGGQTQIPYQGLPKGRRIMFKESDVELLKQRLPEIELIGGEYDRWANTVSHDETTVTAKVNGCYPSFDSMRSHFPQAKGRFINELDMQLKRRVAFLGNDMKEKLFGTSEAIGKIIHINTVPFTIIGVMIDKLQLSQYGGPDAERVVIPATTFQAMFGDRYLDRIIYKPKDPTFAKFIQKKVLAVLGNKYKFDPEDKQALRVWDVIESEEGFTKINMGLAIFMIIIGTLTLIVGGTGVANIMYVSVNRRRKEIGIKLALGARSIYILLQFLLEALIIVVIGGVIGILASLLIIGIVRNIPAEGMAWDYIGHPVFSMEIALITAIILGVIGLFAGYFPARRASLLNPIESLRYE</sequence>
<keyword evidence="4 7" id="KW-1133">Transmembrane helix</keyword>
<evidence type="ECO:0000256" key="7">
    <source>
        <dbReference type="SAM" id="Phobius"/>
    </source>
</evidence>
<evidence type="ECO:0000313" key="10">
    <source>
        <dbReference type="EMBL" id="OGF66539.1"/>
    </source>
</evidence>
<gene>
    <name evidence="10" type="ORF">A2Y62_08440</name>
</gene>
<protein>
    <recommendedName>
        <fullName evidence="12">ABC transporter permease</fullName>
    </recommendedName>
</protein>
<evidence type="ECO:0000256" key="1">
    <source>
        <dbReference type="ARBA" id="ARBA00004651"/>
    </source>
</evidence>
<comment type="similarity">
    <text evidence="6">Belongs to the ABC-4 integral membrane protein family.</text>
</comment>
<accession>A0A1F5VT33</accession>
<dbReference type="GO" id="GO:0005886">
    <property type="term" value="C:plasma membrane"/>
    <property type="evidence" value="ECO:0007669"/>
    <property type="project" value="UniProtKB-SubCell"/>
</dbReference>
<dbReference type="Proteomes" id="UP000178943">
    <property type="component" value="Unassembled WGS sequence"/>
</dbReference>
<keyword evidence="5 7" id="KW-0472">Membrane</keyword>
<evidence type="ECO:0000256" key="6">
    <source>
        <dbReference type="ARBA" id="ARBA00038076"/>
    </source>
</evidence>
<evidence type="ECO:0000256" key="4">
    <source>
        <dbReference type="ARBA" id="ARBA00022989"/>
    </source>
</evidence>
<name>A0A1F5VT33_9BACT</name>
<feature type="transmembrane region" description="Helical" evidence="7">
    <location>
        <begin position="326"/>
        <end position="355"/>
    </location>
</feature>
<dbReference type="Pfam" id="PF12704">
    <property type="entry name" value="MacB_PCD"/>
    <property type="match status" value="1"/>
</dbReference>
<feature type="transmembrane region" description="Helical" evidence="7">
    <location>
        <begin position="279"/>
        <end position="305"/>
    </location>
</feature>
<evidence type="ECO:0000256" key="2">
    <source>
        <dbReference type="ARBA" id="ARBA00022475"/>
    </source>
</evidence>
<dbReference type="InterPro" id="IPR050250">
    <property type="entry name" value="Macrolide_Exporter_MacB"/>
</dbReference>
<feature type="domain" description="MacB-like periplasmic core" evidence="9">
    <location>
        <begin position="23"/>
        <end position="235"/>
    </location>
</feature>